<evidence type="ECO:0000313" key="2">
    <source>
        <dbReference type="EMBL" id="MDC0747955.1"/>
    </source>
</evidence>
<feature type="compositionally biased region" description="Basic and acidic residues" evidence="1">
    <location>
        <begin position="29"/>
        <end position="45"/>
    </location>
</feature>
<evidence type="ECO:0000313" key="3">
    <source>
        <dbReference type="Proteomes" id="UP001221411"/>
    </source>
</evidence>
<keyword evidence="3" id="KW-1185">Reference proteome</keyword>
<dbReference type="Proteomes" id="UP001221411">
    <property type="component" value="Unassembled WGS sequence"/>
</dbReference>
<organism evidence="2 3">
    <name type="scientific">Polyangium mundeleinium</name>
    <dbReference type="NCBI Taxonomy" id="2995306"/>
    <lineage>
        <taxon>Bacteria</taxon>
        <taxon>Pseudomonadati</taxon>
        <taxon>Myxococcota</taxon>
        <taxon>Polyangia</taxon>
        <taxon>Polyangiales</taxon>
        <taxon>Polyangiaceae</taxon>
        <taxon>Polyangium</taxon>
    </lineage>
</organism>
<name>A0ABT5F4F2_9BACT</name>
<feature type="region of interest" description="Disordered" evidence="1">
    <location>
        <begin position="1"/>
        <end position="45"/>
    </location>
</feature>
<sequence length="45" mass="4662">MSAEHAAELGDGGACLGEVTHEAGGARVRRAERLNRAKKEIGEAS</sequence>
<accession>A0ABT5F4F2</accession>
<comment type="caution">
    <text evidence="2">The sequence shown here is derived from an EMBL/GenBank/DDBJ whole genome shotgun (WGS) entry which is preliminary data.</text>
</comment>
<proteinExistence type="predicted"/>
<gene>
    <name evidence="2" type="ORF">POL67_41880</name>
</gene>
<evidence type="ECO:0000256" key="1">
    <source>
        <dbReference type="SAM" id="MobiDB-lite"/>
    </source>
</evidence>
<dbReference type="RefSeq" id="WP_271926692.1">
    <property type="nucleotide sequence ID" value="NZ_JAQNDO010000001.1"/>
</dbReference>
<reference evidence="2 3" key="1">
    <citation type="submission" date="2022-11" db="EMBL/GenBank/DDBJ databases">
        <title>Minimal conservation of predation-associated metabolite biosynthetic gene clusters underscores biosynthetic potential of Myxococcota including descriptions for ten novel species: Archangium lansinium sp. nov., Myxococcus landrumus sp. nov., Nannocystis bai.</title>
        <authorList>
            <person name="Ahearne A."/>
            <person name="Stevens C."/>
            <person name="Dowd S."/>
        </authorList>
    </citation>
    <scope>NUCLEOTIDE SEQUENCE [LARGE SCALE GENOMIC DNA]</scope>
    <source>
        <strain evidence="2 3">RJM3</strain>
    </source>
</reference>
<protein>
    <submittedName>
        <fullName evidence="2">Uncharacterized protein</fullName>
    </submittedName>
</protein>
<dbReference type="EMBL" id="JAQNDO010000001">
    <property type="protein sequence ID" value="MDC0747955.1"/>
    <property type="molecule type" value="Genomic_DNA"/>
</dbReference>